<keyword evidence="2" id="KW-1185">Reference proteome</keyword>
<gene>
    <name evidence="1" type="ORF">BIW53_05785</name>
</gene>
<dbReference type="AlphaFoldDB" id="A0A1S1NDM4"/>
<sequence>MSGLLRGSELQSTLQQVSNQLLTSLNNGVEDIATLWTPQTCPEPLLPWLAWSQSVQEWDEQWSLDLKRQVVANSFDQHRHLGTRYAITKALQPFNLGAQITEWFEHSPMREAGTFHVDVYVSNQGIDLPLIQETRRRIDSVKRKSVDYSIQMHLQGNLGVATTGVFCSSTMTTIFPLS</sequence>
<evidence type="ECO:0000313" key="2">
    <source>
        <dbReference type="Proteomes" id="UP000180253"/>
    </source>
</evidence>
<dbReference type="Proteomes" id="UP000180253">
    <property type="component" value="Unassembled WGS sequence"/>
</dbReference>
<dbReference type="Pfam" id="PF09684">
    <property type="entry name" value="Tail_P2_I"/>
    <property type="match status" value="1"/>
</dbReference>
<organism evidence="1 2">
    <name type="scientific">Pseudoalteromonas byunsanensis</name>
    <dbReference type="NCBI Taxonomy" id="327939"/>
    <lineage>
        <taxon>Bacteria</taxon>
        <taxon>Pseudomonadati</taxon>
        <taxon>Pseudomonadota</taxon>
        <taxon>Gammaproteobacteria</taxon>
        <taxon>Alteromonadales</taxon>
        <taxon>Pseudoalteromonadaceae</taxon>
        <taxon>Pseudoalteromonas</taxon>
    </lineage>
</organism>
<dbReference type="EMBL" id="MNAN01000026">
    <property type="protein sequence ID" value="OHU96831.1"/>
    <property type="molecule type" value="Genomic_DNA"/>
</dbReference>
<dbReference type="RefSeq" id="WP_070990914.1">
    <property type="nucleotide sequence ID" value="NZ_CBCSHD010000001.1"/>
</dbReference>
<dbReference type="STRING" id="327939.BIW53_05785"/>
<protein>
    <submittedName>
        <fullName evidence="1">Phage tail protein I</fullName>
    </submittedName>
</protein>
<accession>A0A1S1NDM4</accession>
<name>A0A1S1NDM4_9GAMM</name>
<reference evidence="1 2" key="1">
    <citation type="submission" date="2016-10" db="EMBL/GenBank/DDBJ databases">
        <title>Pseudoalteromonas amylolytica sp. nov., isolated from the surface seawater.</title>
        <authorList>
            <person name="Wu Y.-H."/>
            <person name="Cheng H."/>
            <person name="Jin X.-B."/>
            <person name="Wang C.-S."/>
            <person name="Xu X.-W."/>
        </authorList>
    </citation>
    <scope>NUCLEOTIDE SEQUENCE [LARGE SCALE GENOMIC DNA]</scope>
    <source>
        <strain evidence="1 2">JCM 12483</strain>
    </source>
</reference>
<proteinExistence type="predicted"/>
<dbReference type="NCBIfam" id="TIGR01634">
    <property type="entry name" value="tail_P2_I"/>
    <property type="match status" value="1"/>
</dbReference>
<dbReference type="InterPro" id="IPR006521">
    <property type="entry name" value="Tail_protein_I"/>
</dbReference>
<evidence type="ECO:0000313" key="1">
    <source>
        <dbReference type="EMBL" id="OHU96831.1"/>
    </source>
</evidence>
<dbReference type="OrthoDB" id="90759at2"/>
<comment type="caution">
    <text evidence="1">The sequence shown here is derived from an EMBL/GenBank/DDBJ whole genome shotgun (WGS) entry which is preliminary data.</text>
</comment>